<evidence type="ECO:0000256" key="3">
    <source>
        <dbReference type="ARBA" id="ARBA00022448"/>
    </source>
</evidence>
<dbReference type="PANTHER" id="PTHR33446">
    <property type="entry name" value="PROTEIN TONB-RELATED"/>
    <property type="match status" value="1"/>
</dbReference>
<keyword evidence="5" id="KW-0997">Cell inner membrane</keyword>
<evidence type="ECO:0000256" key="9">
    <source>
        <dbReference type="ARBA" id="ARBA00023136"/>
    </source>
</evidence>
<name>A0ABV2HGA3_9HYPH</name>
<evidence type="ECO:0000313" key="11">
    <source>
        <dbReference type="EMBL" id="MET3589479.1"/>
    </source>
</evidence>
<dbReference type="InterPro" id="IPR037682">
    <property type="entry name" value="TonB_C"/>
</dbReference>
<proteinExistence type="inferred from homology"/>
<dbReference type="NCBIfam" id="TIGR01352">
    <property type="entry name" value="tonB_Cterm"/>
    <property type="match status" value="1"/>
</dbReference>
<accession>A0ABV2HGA3</accession>
<comment type="subcellular location">
    <subcellularLocation>
        <location evidence="1">Cell inner membrane</location>
        <topology evidence="1">Single-pass membrane protein</topology>
        <orientation evidence="1">Periplasmic side</orientation>
    </subcellularLocation>
</comment>
<keyword evidence="9" id="KW-0472">Membrane</keyword>
<keyword evidence="12" id="KW-1185">Reference proteome</keyword>
<feature type="domain" description="TonB C-terminal" evidence="10">
    <location>
        <begin position="170"/>
        <end position="257"/>
    </location>
</feature>
<keyword evidence="7" id="KW-0653">Protein transport</keyword>
<evidence type="ECO:0000313" key="12">
    <source>
        <dbReference type="Proteomes" id="UP001549086"/>
    </source>
</evidence>
<keyword evidence="8" id="KW-1133">Transmembrane helix</keyword>
<dbReference type="PROSITE" id="PS52015">
    <property type="entry name" value="TONB_CTD"/>
    <property type="match status" value="1"/>
</dbReference>
<comment type="similarity">
    <text evidence="2">Belongs to the TonB family.</text>
</comment>
<dbReference type="SUPFAM" id="SSF74653">
    <property type="entry name" value="TolA/TonB C-terminal domain"/>
    <property type="match status" value="1"/>
</dbReference>
<dbReference type="InterPro" id="IPR006260">
    <property type="entry name" value="TonB/TolA_C"/>
</dbReference>
<gene>
    <name evidence="11" type="ORF">ABID23_000561</name>
</gene>
<sequence>MILTDMRRLLALWVGAFICAFFLHVALGAQFYFYNTIGVHNGMLSPAITSIFVKEVMHSDADTDSLEIDTDLLNLNTEPEVLQPDFSEQVSQILESVDELQSEEIQPHIEKDDFSVVQTLKKTLPQKVEHKAPLPMPKSVVKPPRVKAVRSLVTSHGGDAAALEDTLLVEWLAKVQAQLEMQKKYVVGQRISRAKGTVKLEFRVHEQGSIFSRRVVVSAGNPELDRLAMAVLQRLSSFPPPPPSKVNKIIRVSLIFS</sequence>
<evidence type="ECO:0000256" key="6">
    <source>
        <dbReference type="ARBA" id="ARBA00022692"/>
    </source>
</evidence>
<evidence type="ECO:0000256" key="5">
    <source>
        <dbReference type="ARBA" id="ARBA00022519"/>
    </source>
</evidence>
<dbReference type="Pfam" id="PF13103">
    <property type="entry name" value="TonB_2"/>
    <property type="match status" value="1"/>
</dbReference>
<keyword evidence="3" id="KW-0813">Transport</keyword>
<dbReference type="Proteomes" id="UP001549086">
    <property type="component" value="Unassembled WGS sequence"/>
</dbReference>
<evidence type="ECO:0000256" key="1">
    <source>
        <dbReference type="ARBA" id="ARBA00004383"/>
    </source>
</evidence>
<dbReference type="EMBL" id="JBEPLI010000003">
    <property type="protein sequence ID" value="MET3589479.1"/>
    <property type="molecule type" value="Genomic_DNA"/>
</dbReference>
<evidence type="ECO:0000256" key="8">
    <source>
        <dbReference type="ARBA" id="ARBA00022989"/>
    </source>
</evidence>
<evidence type="ECO:0000256" key="2">
    <source>
        <dbReference type="ARBA" id="ARBA00006555"/>
    </source>
</evidence>
<reference evidence="11 12" key="1">
    <citation type="submission" date="2024-06" db="EMBL/GenBank/DDBJ databases">
        <title>Genomic Encyclopedia of Type Strains, Phase IV (KMG-IV): sequencing the most valuable type-strain genomes for metagenomic binning, comparative biology and taxonomic classification.</title>
        <authorList>
            <person name="Goeker M."/>
        </authorList>
    </citation>
    <scope>NUCLEOTIDE SEQUENCE [LARGE SCALE GENOMIC DNA]</scope>
    <source>
        <strain evidence="11 12">DSM 23649</strain>
    </source>
</reference>
<evidence type="ECO:0000259" key="10">
    <source>
        <dbReference type="PROSITE" id="PS52015"/>
    </source>
</evidence>
<keyword evidence="6" id="KW-0812">Transmembrane</keyword>
<evidence type="ECO:0000256" key="7">
    <source>
        <dbReference type="ARBA" id="ARBA00022927"/>
    </source>
</evidence>
<keyword evidence="4" id="KW-1003">Cell membrane</keyword>
<protein>
    <submittedName>
        <fullName evidence="11">Protein TonB</fullName>
    </submittedName>
</protein>
<dbReference type="InterPro" id="IPR051045">
    <property type="entry name" value="TonB-dependent_transducer"/>
</dbReference>
<organism evidence="11 12">
    <name type="scientific">Bartonella silvatica</name>
    <dbReference type="NCBI Taxonomy" id="357760"/>
    <lineage>
        <taxon>Bacteria</taxon>
        <taxon>Pseudomonadati</taxon>
        <taxon>Pseudomonadota</taxon>
        <taxon>Alphaproteobacteria</taxon>
        <taxon>Hyphomicrobiales</taxon>
        <taxon>Bartonellaceae</taxon>
        <taxon>Bartonella</taxon>
    </lineage>
</organism>
<comment type="caution">
    <text evidence="11">The sequence shown here is derived from an EMBL/GenBank/DDBJ whole genome shotgun (WGS) entry which is preliminary data.</text>
</comment>
<dbReference type="Gene3D" id="3.30.1150.10">
    <property type="match status" value="1"/>
</dbReference>
<evidence type="ECO:0000256" key="4">
    <source>
        <dbReference type="ARBA" id="ARBA00022475"/>
    </source>
</evidence>
<dbReference type="RefSeq" id="WP_354189079.1">
    <property type="nucleotide sequence ID" value="NZ_JBEPLI010000003.1"/>
</dbReference>